<dbReference type="AlphaFoldDB" id="A0A2P2QVY4"/>
<accession>A0A2P2QVY4</accession>
<feature type="compositionally biased region" description="Polar residues" evidence="1">
    <location>
        <begin position="1"/>
        <end position="11"/>
    </location>
</feature>
<protein>
    <submittedName>
        <fullName evidence="2">Uncharacterized protein</fullName>
    </submittedName>
</protein>
<dbReference type="EMBL" id="GGEC01090688">
    <property type="protein sequence ID" value="MBX71172.1"/>
    <property type="molecule type" value="Transcribed_RNA"/>
</dbReference>
<evidence type="ECO:0000313" key="2">
    <source>
        <dbReference type="EMBL" id="MBX71172.1"/>
    </source>
</evidence>
<sequence>MRTQRKFSTVQALKMHQETGY</sequence>
<name>A0A2P2QVY4_RHIMU</name>
<reference evidence="2" key="1">
    <citation type="submission" date="2018-02" db="EMBL/GenBank/DDBJ databases">
        <title>Rhizophora mucronata_Transcriptome.</title>
        <authorList>
            <person name="Meera S.P."/>
            <person name="Sreeshan A."/>
            <person name="Augustine A."/>
        </authorList>
    </citation>
    <scope>NUCLEOTIDE SEQUENCE</scope>
    <source>
        <tissue evidence="2">Leaf</tissue>
    </source>
</reference>
<feature type="region of interest" description="Disordered" evidence="1">
    <location>
        <begin position="1"/>
        <end position="21"/>
    </location>
</feature>
<organism evidence="2">
    <name type="scientific">Rhizophora mucronata</name>
    <name type="common">Asiatic mangrove</name>
    <dbReference type="NCBI Taxonomy" id="61149"/>
    <lineage>
        <taxon>Eukaryota</taxon>
        <taxon>Viridiplantae</taxon>
        <taxon>Streptophyta</taxon>
        <taxon>Embryophyta</taxon>
        <taxon>Tracheophyta</taxon>
        <taxon>Spermatophyta</taxon>
        <taxon>Magnoliopsida</taxon>
        <taxon>eudicotyledons</taxon>
        <taxon>Gunneridae</taxon>
        <taxon>Pentapetalae</taxon>
        <taxon>rosids</taxon>
        <taxon>fabids</taxon>
        <taxon>Malpighiales</taxon>
        <taxon>Rhizophoraceae</taxon>
        <taxon>Rhizophora</taxon>
    </lineage>
</organism>
<proteinExistence type="predicted"/>
<evidence type="ECO:0000256" key="1">
    <source>
        <dbReference type="SAM" id="MobiDB-lite"/>
    </source>
</evidence>